<dbReference type="InterPro" id="IPR010985">
    <property type="entry name" value="Ribbon_hlx_hlx"/>
</dbReference>
<gene>
    <name evidence="1" type="ORF">E6C48_05165</name>
</gene>
<evidence type="ECO:0000313" key="2">
    <source>
        <dbReference type="Proteomes" id="UP000306441"/>
    </source>
</evidence>
<dbReference type="EMBL" id="SSNY01000002">
    <property type="protein sequence ID" value="THF59039.1"/>
    <property type="molecule type" value="Genomic_DNA"/>
</dbReference>
<reference evidence="1 2" key="1">
    <citation type="submission" date="2019-04" db="EMBL/GenBank/DDBJ databases">
        <title>Mesorhizobium composti sp. nov., isolated from compost.</title>
        <authorList>
            <person name="Lin S.-Y."/>
            <person name="Hameed A."/>
            <person name="Hsieh Y.-T."/>
            <person name="Young C.-C."/>
        </authorList>
    </citation>
    <scope>NUCLEOTIDE SEQUENCE [LARGE SCALE GENOMIC DNA]</scope>
    <source>
        <strain evidence="1 2">CC-YTH430</strain>
    </source>
</reference>
<sequence>MNSVQRFDVRLPAEMAAELEQKVQSGEYGSVQDALIEGARALLQRDADIDRWLREEVVAGHAEYLSDPSSSIPSEGVLGRIKARRQARATR</sequence>
<organism evidence="1 2">
    <name type="scientific">Ollibium composti</name>
    <dbReference type="NCBI Taxonomy" id="2675109"/>
    <lineage>
        <taxon>Bacteria</taxon>
        <taxon>Pseudomonadati</taxon>
        <taxon>Pseudomonadota</taxon>
        <taxon>Alphaproteobacteria</taxon>
        <taxon>Hyphomicrobiales</taxon>
        <taxon>Phyllobacteriaceae</taxon>
        <taxon>Ollibium</taxon>
    </lineage>
</organism>
<name>A0ABY2QB44_9HYPH</name>
<evidence type="ECO:0000313" key="1">
    <source>
        <dbReference type="EMBL" id="THF59039.1"/>
    </source>
</evidence>
<dbReference type="SUPFAM" id="SSF47598">
    <property type="entry name" value="Ribbon-helix-helix"/>
    <property type="match status" value="1"/>
</dbReference>
<dbReference type="Proteomes" id="UP000306441">
    <property type="component" value="Unassembled WGS sequence"/>
</dbReference>
<protein>
    <submittedName>
        <fullName evidence="1">Type II toxin-antitoxin system ParD family antitoxin</fullName>
    </submittedName>
</protein>
<dbReference type="InterPro" id="IPR038296">
    <property type="entry name" value="ParD_sf"/>
</dbReference>
<accession>A0ABY2QB44</accession>
<dbReference type="Gene3D" id="6.10.10.120">
    <property type="entry name" value="Antitoxin ParD1-like"/>
    <property type="match status" value="1"/>
</dbReference>
<dbReference type="RefSeq" id="WP_136354705.1">
    <property type="nucleotide sequence ID" value="NZ_SSNY01000002.1"/>
</dbReference>
<proteinExistence type="predicted"/>
<keyword evidence="2" id="KW-1185">Reference proteome</keyword>
<comment type="caution">
    <text evidence="1">The sequence shown here is derived from an EMBL/GenBank/DDBJ whole genome shotgun (WGS) entry which is preliminary data.</text>
</comment>